<evidence type="ECO:0000256" key="6">
    <source>
        <dbReference type="SAM" id="MobiDB-lite"/>
    </source>
</evidence>
<dbReference type="GO" id="GO:0016881">
    <property type="term" value="F:acid-amino acid ligase activity"/>
    <property type="evidence" value="ECO:0007669"/>
    <property type="project" value="UniProtKB-UniRule"/>
</dbReference>
<feature type="region of interest" description="Disordered" evidence="6">
    <location>
        <begin position="242"/>
        <end position="299"/>
    </location>
</feature>
<evidence type="ECO:0000256" key="3">
    <source>
        <dbReference type="ARBA" id="ARBA00022840"/>
    </source>
</evidence>
<gene>
    <name evidence="7" type="ORF">SAMN05192561_101271</name>
</gene>
<reference evidence="7 8" key="1">
    <citation type="submission" date="2016-10" db="EMBL/GenBank/DDBJ databases">
        <authorList>
            <person name="de Groot N.N."/>
        </authorList>
    </citation>
    <scope>NUCLEOTIDE SEQUENCE [LARGE SCALE GENOMIC DNA]</scope>
    <source>
        <strain evidence="7 8">IBRC-M10418</strain>
    </source>
</reference>
<dbReference type="UniPathway" id="UPA00241"/>
<feature type="binding site" evidence="5">
    <location>
        <begin position="200"/>
        <end position="201"/>
    </location>
    <ligand>
        <name>ATP</name>
        <dbReference type="ChEBI" id="CHEBI:30616"/>
    </ligand>
</feature>
<dbReference type="NCBIfam" id="NF041123">
    <property type="entry name" value="phpantohe_syn_Arch"/>
    <property type="match status" value="1"/>
</dbReference>
<feature type="compositionally biased region" description="Acidic residues" evidence="6">
    <location>
        <begin position="290"/>
        <end position="299"/>
    </location>
</feature>
<evidence type="ECO:0000313" key="7">
    <source>
        <dbReference type="EMBL" id="SEH37824.1"/>
    </source>
</evidence>
<dbReference type="Pfam" id="PF02006">
    <property type="entry name" value="PPS_PS"/>
    <property type="match status" value="1"/>
</dbReference>
<dbReference type="Proteomes" id="UP000199215">
    <property type="component" value="Unassembled WGS sequence"/>
</dbReference>
<dbReference type="OrthoDB" id="10078at2157"/>
<evidence type="ECO:0000256" key="4">
    <source>
        <dbReference type="ARBA" id="ARBA00022993"/>
    </source>
</evidence>
<dbReference type="NCBIfam" id="NF010324">
    <property type="entry name" value="PRK13761.1"/>
    <property type="match status" value="1"/>
</dbReference>
<protein>
    <recommendedName>
        <fullName evidence="5">4-phosphopantoate--beta-alanine ligase</fullName>
        <ecNumber evidence="5">6.3.2.36</ecNumber>
    </recommendedName>
    <alternativeName>
        <fullName evidence="5">Phosphopantothenate synthetase</fullName>
        <shortName evidence="5">PPS</shortName>
    </alternativeName>
</protein>
<comment type="function">
    <text evidence="5">Catalyzes the condensation of (R)-4-phosphopantoate and beta-alanine to 4'-phosphopantothenate in the CoA biosynthesis pathway.</text>
</comment>
<dbReference type="GO" id="GO:0015937">
    <property type="term" value="P:coenzyme A biosynthetic process"/>
    <property type="evidence" value="ECO:0007669"/>
    <property type="project" value="UniProtKB-UniRule"/>
</dbReference>
<keyword evidence="8" id="KW-1185">Reference proteome</keyword>
<keyword evidence="2 5" id="KW-0547">Nucleotide-binding</keyword>
<evidence type="ECO:0000256" key="2">
    <source>
        <dbReference type="ARBA" id="ARBA00022741"/>
    </source>
</evidence>
<dbReference type="Gene3D" id="3.40.50.12640">
    <property type="entry name" value="Phosphopantoate/pantothenate synthetase"/>
    <property type="match status" value="1"/>
</dbReference>
<feature type="compositionally biased region" description="Basic and acidic residues" evidence="6">
    <location>
        <begin position="261"/>
        <end position="271"/>
    </location>
</feature>
<comment type="subunit">
    <text evidence="5">Homodimer.</text>
</comment>
<name>A0A1H6HUM5_9EURY</name>
<dbReference type="EC" id="6.3.2.36" evidence="5"/>
<dbReference type="EMBL" id="FNWU01000001">
    <property type="protein sequence ID" value="SEH37824.1"/>
    <property type="molecule type" value="Genomic_DNA"/>
</dbReference>
<keyword evidence="4 5" id="KW-0173">Coenzyme A biosynthesis</keyword>
<feature type="binding site" evidence="5">
    <location>
        <begin position="188"/>
        <end position="189"/>
    </location>
    <ligand>
        <name>ATP</name>
        <dbReference type="ChEBI" id="CHEBI:30616"/>
    </ligand>
</feature>
<feature type="binding site" evidence="5">
    <location>
        <position position="41"/>
    </location>
    <ligand>
        <name>ATP</name>
        <dbReference type="ChEBI" id="CHEBI:30616"/>
    </ligand>
</feature>
<dbReference type="RefSeq" id="WP_092813251.1">
    <property type="nucleotide sequence ID" value="NZ_FNWU01000001.1"/>
</dbReference>
<accession>A0A1H6HUM5</accession>
<keyword evidence="1 5" id="KW-0436">Ligase</keyword>
<feature type="binding site" evidence="5">
    <location>
        <position position="19"/>
    </location>
    <ligand>
        <name>ATP</name>
        <dbReference type="ChEBI" id="CHEBI:30616"/>
    </ligand>
</feature>
<keyword evidence="3 5" id="KW-0067">ATP-binding</keyword>
<dbReference type="STRING" id="1267564.SAMN05192561_101271"/>
<dbReference type="PANTHER" id="PTHR40695:SF1">
    <property type="entry name" value="4-PHOSPHOPANTOATE--BETA-ALANINE LIGASE"/>
    <property type="match status" value="1"/>
</dbReference>
<dbReference type="AlphaFoldDB" id="A0A1H6HUM5"/>
<dbReference type="InterPro" id="IPR038138">
    <property type="entry name" value="PPS/PS_sf"/>
</dbReference>
<comment type="pathway">
    <text evidence="5">Cofactor biosynthesis; coenzyme A biosynthesis.</text>
</comment>
<dbReference type="GO" id="GO:0005524">
    <property type="term" value="F:ATP binding"/>
    <property type="evidence" value="ECO:0007669"/>
    <property type="project" value="UniProtKB-KW"/>
</dbReference>
<proteinExistence type="inferred from homology"/>
<dbReference type="InterPro" id="IPR002855">
    <property type="entry name" value="PPS/PS"/>
</dbReference>
<comment type="catalytic activity">
    <reaction evidence="5">
        <text>(R)-4-phosphopantoate + beta-alanine + ATP = (R)-4'-phosphopantothenate + AMP + diphosphate + H(+)</text>
        <dbReference type="Rhea" id="RHEA:27930"/>
        <dbReference type="ChEBI" id="CHEBI:10986"/>
        <dbReference type="ChEBI" id="CHEBI:15378"/>
        <dbReference type="ChEBI" id="CHEBI:30616"/>
        <dbReference type="ChEBI" id="CHEBI:33019"/>
        <dbReference type="ChEBI" id="CHEBI:57966"/>
        <dbReference type="ChEBI" id="CHEBI:61294"/>
        <dbReference type="ChEBI" id="CHEBI:456215"/>
        <dbReference type="EC" id="6.3.2.36"/>
    </reaction>
</comment>
<feature type="binding site" evidence="5">
    <location>
        <begin position="182"/>
        <end position="184"/>
    </location>
    <ligand>
        <name>ATP</name>
        <dbReference type="ChEBI" id="CHEBI:30616"/>
    </ligand>
</feature>
<dbReference type="HAMAP" id="MF_02224">
    <property type="entry name" value="PPS"/>
    <property type="match status" value="1"/>
</dbReference>
<evidence type="ECO:0000256" key="1">
    <source>
        <dbReference type="ARBA" id="ARBA00022598"/>
    </source>
</evidence>
<organism evidence="7 8">
    <name type="scientific">Halopenitus malekzadehii</name>
    <dbReference type="NCBI Taxonomy" id="1267564"/>
    <lineage>
        <taxon>Archaea</taxon>
        <taxon>Methanobacteriati</taxon>
        <taxon>Methanobacteriota</taxon>
        <taxon>Stenosarchaea group</taxon>
        <taxon>Halobacteria</taxon>
        <taxon>Halobacteriales</taxon>
        <taxon>Haloferacaceae</taxon>
        <taxon>Halopenitus</taxon>
    </lineage>
</organism>
<dbReference type="PIRSF" id="PIRSF004853">
    <property type="entry name" value="UCP004853"/>
    <property type="match status" value="1"/>
</dbReference>
<dbReference type="PANTHER" id="PTHR40695">
    <property type="entry name" value="4-PHOSPHOPANTOATE--BETA-ALANINE LIGASE"/>
    <property type="match status" value="1"/>
</dbReference>
<evidence type="ECO:0000313" key="8">
    <source>
        <dbReference type="Proteomes" id="UP000199215"/>
    </source>
</evidence>
<evidence type="ECO:0000256" key="5">
    <source>
        <dbReference type="HAMAP-Rule" id="MF_02224"/>
    </source>
</evidence>
<sequence length="299" mass="31491">MTGADIPEDHPRYESLLTRHRIEAGVDKGITSRQGLIAQGRGEAFDYLLGEETLPSAGDAERAAAAHLLAADHPVLSVNGNVAALVPEAIVDLAAATEADIEVNLFNRTTERMERIADHLREHGAEAVKGLTADGRIPGLSHERGTVDADGIGDADVVLVPLEDGDRAEALGETGKTEIVIDLNPGSRSARAATVPIIDNVLRAVPNITHHARRLADAPPEELAYVIDSFDREEALAAAEAAIRQGSFTDEDETDGAETDGGERAKRKPGDGETGDTEVGDPETGLGEVDGPETDVDGR</sequence>
<comment type="similarity">
    <text evidence="5">Belongs to the archaeal phosphopantothenate synthetase family.</text>
</comment>
<feature type="compositionally biased region" description="Acidic residues" evidence="6">
    <location>
        <begin position="249"/>
        <end position="260"/>
    </location>
</feature>